<dbReference type="AlphaFoldDB" id="A0A1F6UEZ8"/>
<dbReference type="EMBL" id="MFSV01000202">
    <property type="protein sequence ID" value="OGI55888.1"/>
    <property type="molecule type" value="Genomic_DNA"/>
</dbReference>
<feature type="domain" description="Lon N-terminal" evidence="1">
    <location>
        <begin position="4"/>
        <end position="193"/>
    </location>
</feature>
<dbReference type="InterPro" id="IPR003111">
    <property type="entry name" value="Lon_prtase_N"/>
</dbReference>
<dbReference type="SUPFAM" id="SSF88697">
    <property type="entry name" value="PUA domain-like"/>
    <property type="match status" value="1"/>
</dbReference>
<evidence type="ECO:0000259" key="1">
    <source>
        <dbReference type="PROSITE" id="PS51787"/>
    </source>
</evidence>
<evidence type="ECO:0000313" key="2">
    <source>
        <dbReference type="EMBL" id="OGI55888.1"/>
    </source>
</evidence>
<dbReference type="Gene3D" id="1.10.4060.10">
    <property type="entry name" value="BPP1347 like domain"/>
    <property type="match status" value="1"/>
</dbReference>
<dbReference type="Pfam" id="PF02190">
    <property type="entry name" value="LON_substr_bdg"/>
    <property type="match status" value="1"/>
</dbReference>
<dbReference type="InterPro" id="IPR046336">
    <property type="entry name" value="Lon_prtase_N_sf"/>
</dbReference>
<dbReference type="Proteomes" id="UP000177950">
    <property type="component" value="Unassembled WGS sequence"/>
</dbReference>
<reference evidence="2 3" key="1">
    <citation type="journal article" date="2016" name="Nat. Commun.">
        <title>Thousands of microbial genomes shed light on interconnected biogeochemical processes in an aquifer system.</title>
        <authorList>
            <person name="Anantharaman K."/>
            <person name="Brown C.T."/>
            <person name="Hug L.A."/>
            <person name="Sharon I."/>
            <person name="Castelle C.J."/>
            <person name="Probst A.J."/>
            <person name="Thomas B.C."/>
            <person name="Singh A."/>
            <person name="Wilkins M.J."/>
            <person name="Karaoz U."/>
            <person name="Brodie E.L."/>
            <person name="Williams K.H."/>
            <person name="Hubbard S.S."/>
            <person name="Banfield J.F."/>
        </authorList>
    </citation>
    <scope>NUCLEOTIDE SEQUENCE [LARGE SCALE GENOMIC DNA]</scope>
</reference>
<dbReference type="Gene3D" id="2.30.130.40">
    <property type="entry name" value="LON domain-like"/>
    <property type="match status" value="1"/>
</dbReference>
<dbReference type="PANTHER" id="PTHR46732:SF8">
    <property type="entry name" value="ATP-DEPENDENT PROTEASE LA (LON) DOMAIN PROTEIN"/>
    <property type="match status" value="1"/>
</dbReference>
<protein>
    <recommendedName>
        <fullName evidence="1">Lon N-terminal domain-containing protein</fullName>
    </recommendedName>
</protein>
<dbReference type="InterPro" id="IPR015947">
    <property type="entry name" value="PUA-like_sf"/>
</dbReference>
<dbReference type="PROSITE" id="PS51787">
    <property type="entry name" value="LON_N"/>
    <property type="match status" value="1"/>
</dbReference>
<accession>A0A1F6UEZ8</accession>
<sequence length="198" mass="22806">MARLERLPLFLLNTVLFPEQRLPLRVFETRYMDMVTDSLKTGQPFGIVQIRSGSEVGDVAEPEDVGTLAYIEGWEMTEPGVLHILVRAGQRFAIDRVDRHSKLVVADVNLWDDEPAVRIPEEHVQMADFIRRIIQEFDAHRIAEPYRFEDASWVGMRLAQLLPVEPALRQRWLELRDPLVRLASIHAALSELARNDDT</sequence>
<comment type="caution">
    <text evidence="2">The sequence shown here is derived from an EMBL/GenBank/DDBJ whole genome shotgun (WGS) entry which is preliminary data.</text>
</comment>
<dbReference type="SMART" id="SM00464">
    <property type="entry name" value="LON"/>
    <property type="match status" value="1"/>
</dbReference>
<dbReference type="PANTHER" id="PTHR46732">
    <property type="entry name" value="ATP-DEPENDENT PROTEASE LA (LON) DOMAIN PROTEIN"/>
    <property type="match status" value="1"/>
</dbReference>
<evidence type="ECO:0000313" key="3">
    <source>
        <dbReference type="Proteomes" id="UP000177950"/>
    </source>
</evidence>
<organism evidence="2 3">
    <name type="scientific">Candidatus Muproteobacteria bacterium RBG_19FT_COMBO_61_10</name>
    <dbReference type="NCBI Taxonomy" id="1817761"/>
    <lineage>
        <taxon>Bacteria</taxon>
        <taxon>Pseudomonadati</taxon>
        <taxon>Pseudomonadota</taxon>
        <taxon>Candidatus Muproteobacteria</taxon>
    </lineage>
</organism>
<proteinExistence type="predicted"/>
<gene>
    <name evidence="2" type="ORF">A2V58_00950</name>
</gene>
<name>A0A1F6UEZ8_9PROT</name>